<dbReference type="Pfam" id="PF13306">
    <property type="entry name" value="LRR_5"/>
    <property type="match status" value="1"/>
</dbReference>
<dbReference type="AlphaFoldDB" id="A0A7I8D262"/>
<keyword evidence="2" id="KW-1185">Reference proteome</keyword>
<dbReference type="InterPro" id="IPR026906">
    <property type="entry name" value="LRR_5"/>
</dbReference>
<protein>
    <recommendedName>
        <fullName evidence="3">Leucine-rich repeat domain-containing protein</fullName>
    </recommendedName>
</protein>
<dbReference type="Gene3D" id="3.80.10.10">
    <property type="entry name" value="Ribonuclease Inhibitor"/>
    <property type="match status" value="1"/>
</dbReference>
<dbReference type="SUPFAM" id="SSF52058">
    <property type="entry name" value="L domain-like"/>
    <property type="match status" value="1"/>
</dbReference>
<dbReference type="PANTHER" id="PTHR45661:SF3">
    <property type="entry name" value="IG-LIKE DOMAIN-CONTAINING PROTEIN"/>
    <property type="match status" value="1"/>
</dbReference>
<name>A0A7I8D262_9FIRM</name>
<organism evidence="1 2">
    <name type="scientific">Solibaculum mannosilyticum</name>
    <dbReference type="NCBI Taxonomy" id="2780922"/>
    <lineage>
        <taxon>Bacteria</taxon>
        <taxon>Bacillati</taxon>
        <taxon>Bacillota</taxon>
        <taxon>Clostridia</taxon>
        <taxon>Eubacteriales</taxon>
        <taxon>Oscillospiraceae</taxon>
        <taxon>Solibaculum</taxon>
    </lineage>
</organism>
<accession>A0A7I8D262</accession>
<dbReference type="Proteomes" id="UP000593890">
    <property type="component" value="Chromosome"/>
</dbReference>
<dbReference type="KEGG" id="sman:C12CBH8_14950"/>
<reference evidence="2" key="1">
    <citation type="submission" date="2020-07" db="EMBL/GenBank/DDBJ databases">
        <title>Complete genome sequencing of Clostridia bacterium strain 12CBH8.</title>
        <authorList>
            <person name="Sakamoto M."/>
            <person name="Murakami T."/>
            <person name="Mori H."/>
        </authorList>
    </citation>
    <scope>NUCLEOTIDE SEQUENCE [LARGE SCALE GENOMIC DNA]</scope>
    <source>
        <strain evidence="2">12CBH8</strain>
    </source>
</reference>
<evidence type="ECO:0000313" key="2">
    <source>
        <dbReference type="Proteomes" id="UP000593890"/>
    </source>
</evidence>
<evidence type="ECO:0008006" key="3">
    <source>
        <dbReference type="Google" id="ProtNLM"/>
    </source>
</evidence>
<dbReference type="InterPro" id="IPR032675">
    <property type="entry name" value="LRR_dom_sf"/>
</dbReference>
<gene>
    <name evidence="1" type="ORF">C12CBH8_14950</name>
</gene>
<proteinExistence type="predicted"/>
<dbReference type="PANTHER" id="PTHR45661">
    <property type="entry name" value="SURFACE ANTIGEN"/>
    <property type="match status" value="1"/>
</dbReference>
<dbReference type="InterPro" id="IPR053139">
    <property type="entry name" value="Surface_bspA-like"/>
</dbReference>
<evidence type="ECO:0000313" key="1">
    <source>
        <dbReference type="EMBL" id="BCI60856.1"/>
    </source>
</evidence>
<dbReference type="EMBL" id="AP023321">
    <property type="protein sequence ID" value="BCI60856.1"/>
    <property type="molecule type" value="Genomic_DNA"/>
</dbReference>
<sequence length="209" mass="22684">MKYVIDGQTLINIGDAVREKTGKSEQMTPVQMPDEIRGIQGGPEPPSIGFVPSEWDENGYITDGTWYGTTVSEYAFYCLREKPWRLTTLTFADAVTILSDSAFRSCATLALTSLPDSITAIDTYALANCTSLALTSLPSNLASIGNYAFNECVGLTSLTFRSTLSSIPSSAFNKCTNLTEIKVPWAEKAVSGAPWGATNATIIYNYKEE</sequence>